<reference evidence="1 2" key="1">
    <citation type="journal article" date="2022" name="Hortic Res">
        <title>A haplotype resolved chromosomal level avocado genome allows analysis of novel avocado genes.</title>
        <authorList>
            <person name="Nath O."/>
            <person name="Fletcher S.J."/>
            <person name="Hayward A."/>
            <person name="Shaw L.M."/>
            <person name="Masouleh A.K."/>
            <person name="Furtado A."/>
            <person name="Henry R.J."/>
            <person name="Mitter N."/>
        </authorList>
    </citation>
    <scope>NUCLEOTIDE SEQUENCE [LARGE SCALE GENOMIC DNA]</scope>
    <source>
        <strain evidence="2">cv. Hass</strain>
    </source>
</reference>
<evidence type="ECO:0000313" key="1">
    <source>
        <dbReference type="EMBL" id="KAJ8639931.1"/>
    </source>
</evidence>
<keyword evidence="2" id="KW-1185">Reference proteome</keyword>
<protein>
    <submittedName>
        <fullName evidence="1">Uncharacterized protein</fullName>
    </submittedName>
</protein>
<proteinExistence type="predicted"/>
<accession>A0ACC2M2T8</accession>
<sequence length="170" mass="19117">MQLRSMDPSKDLATYGYGSIAWKERMKSWKQKQEKLQVMRSENGGEDWDNEDDGPDLLLMDEARQPLPRKMHIPSSQINPYRMYTIIWLVVLGFFFSLSSNASRARECCLCNVAPICHLRNLIPVTYAGGVTVLADLERIKLAGMGRVDVIVGSALNIFGGDMAYKDVVA</sequence>
<dbReference type="Proteomes" id="UP001234297">
    <property type="component" value="Chromosome 5"/>
</dbReference>
<dbReference type="EMBL" id="CM056813">
    <property type="protein sequence ID" value="KAJ8639931.1"/>
    <property type="molecule type" value="Genomic_DNA"/>
</dbReference>
<name>A0ACC2M2T8_PERAE</name>
<gene>
    <name evidence="1" type="ORF">MRB53_016625</name>
</gene>
<evidence type="ECO:0000313" key="2">
    <source>
        <dbReference type="Proteomes" id="UP001234297"/>
    </source>
</evidence>
<organism evidence="1 2">
    <name type="scientific">Persea americana</name>
    <name type="common">Avocado</name>
    <dbReference type="NCBI Taxonomy" id="3435"/>
    <lineage>
        <taxon>Eukaryota</taxon>
        <taxon>Viridiplantae</taxon>
        <taxon>Streptophyta</taxon>
        <taxon>Embryophyta</taxon>
        <taxon>Tracheophyta</taxon>
        <taxon>Spermatophyta</taxon>
        <taxon>Magnoliopsida</taxon>
        <taxon>Magnoliidae</taxon>
        <taxon>Laurales</taxon>
        <taxon>Lauraceae</taxon>
        <taxon>Persea</taxon>
    </lineage>
</organism>
<comment type="caution">
    <text evidence="1">The sequence shown here is derived from an EMBL/GenBank/DDBJ whole genome shotgun (WGS) entry which is preliminary data.</text>
</comment>